<sequence length="1330" mass="140820">MTKAPPPSPPRARRVARALAWLAGSLLGLALLALGGAWWWLGSADSLATALQRAAQYLPAGQQLESREVTGSLRAGGRIGWLRWSSPTLAVEVRDATLGWRLRPLLQRTLQLGELSAASVQLTPLGPPSTEPPQPLAGLALPLRITLPALRIDELTWAAATPVVLRHIEASYRYDGRQHHATLARLELAQGRYSANATLDGTAPMQLDATLQGQIDTTHPAHTDEALRIAAQARIQGRLDGADALLQVQAELQPDASTTPLSGVRARVLASVAPWAAQPLHKAEGHLANVDLAALWPQAPATQLSGDFSAGQDRDGWQAGAQITNGQPGPWDTQRLPLAALAAQARFDGTHWDLASAEARLGDGRITLQGRYTPATQTVEGQAEVHGLRPSDLYSTLDRQPVQGHLSARQGSDAAVQFHIDLRGEKTARAADTLRIDQVRAEGRWHAPVLQLQQLQVQALQAQAEGRNLRIDTAARAFDGTLQLTVPGASAQVQGRLGPRAGTGEARVQLDTPQRTRDWLAALPGLGTLLPGARLQGQARLDARWSGGWEGLQRQLHSAGLVATPPEAGAPSAFTLQAELAAPQLTLAQPASAGQGAIDLQLQDLRAQLSGSLPQLQASLDGRVRSGAQQLQLRARAQGGHQGAGAWGLQLSEFQAQARDGNRPGPWAVQLAQPLALTLRQHPRTGLALEASAGEARITGPLPGQAQLQWQAAQWSQTPQGAMRLQTRGALRDLPLAWADAFDTRQPALLERTGLAGDVVLEGSWDVQALDTLRARATLRRASGELRLLAIDSAGTTTVRSSGNAPATLGKQAGAAAGLQAAQIELELQGERLRAAVLWDSARAGRLQAEGSSTLQIPAGRWSETRWPENAPLAARVKAQLPELGVWSAMAPPGWRVQGTLDADVQLSGTRADPRWHGQLGAEQFALRSVIDGVDLKDGRLRATLDGTQLTIDELRVAGGKGNAARILGRSGNRTEAPQDGGLLTASGVVQWRPPAAGASAAEGISMDLRAQAERLQVQVRADRQVSISGPLQARLAQGQFTLRGQLTADRAAILLPDSSAPRLGNDVVVRSRARPDSPAATPESGPRVQAARPPDIAVTLNLGDDFALQGQGITTRLTGTLEIRASAATGGQPRVTGEIRTEEGRYRAWGQALDVESGLVRFNGPYDNPALDILAIRPNISVRAGVQVTGSAQAPRVRLYADPELPDAEKLSWVVLGHSAASGGSEAALLQQAALAVLGRQGGGTGGLSRSLGLDEIGIKGPRQGEDASAAALTLGKRISSALYVTYEHSLSGTLGTLYVFYDLSRRLTLRGQTGLVSALDLVYTVRYD</sequence>
<evidence type="ECO:0000256" key="3">
    <source>
        <dbReference type="ARBA" id="ARBA00022989"/>
    </source>
</evidence>
<dbReference type="GO" id="GO:0009306">
    <property type="term" value="P:protein secretion"/>
    <property type="evidence" value="ECO:0007669"/>
    <property type="project" value="InterPro"/>
</dbReference>
<dbReference type="OrthoDB" id="5288149at2"/>
<dbReference type="STRING" id="343013.SAMN04489707_1001106"/>
<dbReference type="InterPro" id="IPR007452">
    <property type="entry name" value="TamB_C"/>
</dbReference>
<dbReference type="PANTHER" id="PTHR36985">
    <property type="entry name" value="TRANSLOCATION AND ASSEMBLY MODULE SUBUNIT TAMB"/>
    <property type="match status" value="1"/>
</dbReference>
<reference evidence="7 8" key="1">
    <citation type="submission" date="2016-10" db="EMBL/GenBank/DDBJ databases">
        <authorList>
            <person name="de Groot N.N."/>
        </authorList>
    </citation>
    <scope>NUCLEOTIDE SEQUENCE [LARGE SCALE GENOMIC DNA]</scope>
    <source>
        <strain evidence="7 8">R-24608</strain>
    </source>
</reference>
<dbReference type="EMBL" id="FPBX01000001">
    <property type="protein sequence ID" value="SFU29999.1"/>
    <property type="molecule type" value="Genomic_DNA"/>
</dbReference>
<feature type="domain" description="Translocation and assembly module TamB C-terminal" evidence="6">
    <location>
        <begin position="979"/>
        <end position="1329"/>
    </location>
</feature>
<dbReference type="Pfam" id="PF04357">
    <property type="entry name" value="TamB"/>
    <property type="match status" value="1"/>
</dbReference>
<evidence type="ECO:0000256" key="5">
    <source>
        <dbReference type="SAM" id="MobiDB-lite"/>
    </source>
</evidence>
<accession>A0A1I7F1J2</accession>
<dbReference type="Proteomes" id="UP000183656">
    <property type="component" value="Unassembled WGS sequence"/>
</dbReference>
<protein>
    <submittedName>
        <fullName evidence="7">Autotransporter secretion inner membrane protein TamB</fullName>
    </submittedName>
</protein>
<gene>
    <name evidence="7" type="ORF">SAMN04489707_1001106</name>
</gene>
<organism evidence="7 8">
    <name type="scientific">Paenacidovorax caeni</name>
    <dbReference type="NCBI Taxonomy" id="343013"/>
    <lineage>
        <taxon>Bacteria</taxon>
        <taxon>Pseudomonadati</taxon>
        <taxon>Pseudomonadota</taxon>
        <taxon>Betaproteobacteria</taxon>
        <taxon>Burkholderiales</taxon>
        <taxon>Comamonadaceae</taxon>
        <taxon>Paenacidovorax</taxon>
    </lineage>
</organism>
<keyword evidence="8" id="KW-1185">Reference proteome</keyword>
<keyword evidence="2" id="KW-0812">Transmembrane</keyword>
<name>A0A1I7F1J2_9BURK</name>
<evidence type="ECO:0000256" key="2">
    <source>
        <dbReference type="ARBA" id="ARBA00022692"/>
    </source>
</evidence>
<keyword evidence="3" id="KW-1133">Transmembrane helix</keyword>
<dbReference type="GO" id="GO:0097347">
    <property type="term" value="C:TAM protein secretion complex"/>
    <property type="evidence" value="ECO:0007669"/>
    <property type="project" value="TreeGrafter"/>
</dbReference>
<dbReference type="GO" id="GO:0005886">
    <property type="term" value="C:plasma membrane"/>
    <property type="evidence" value="ECO:0007669"/>
    <property type="project" value="InterPro"/>
</dbReference>
<keyword evidence="4" id="KW-0472">Membrane</keyword>
<evidence type="ECO:0000259" key="6">
    <source>
        <dbReference type="Pfam" id="PF04357"/>
    </source>
</evidence>
<evidence type="ECO:0000313" key="8">
    <source>
        <dbReference type="Proteomes" id="UP000183656"/>
    </source>
</evidence>
<evidence type="ECO:0000313" key="7">
    <source>
        <dbReference type="EMBL" id="SFU29999.1"/>
    </source>
</evidence>
<dbReference type="RefSeq" id="WP_054255518.1">
    <property type="nucleotide sequence ID" value="NZ_CYIG01000007.1"/>
</dbReference>
<dbReference type="PANTHER" id="PTHR36985:SF1">
    <property type="entry name" value="TRANSLOCATION AND ASSEMBLY MODULE SUBUNIT TAMB"/>
    <property type="match status" value="1"/>
</dbReference>
<proteinExistence type="predicted"/>
<comment type="subcellular location">
    <subcellularLocation>
        <location evidence="1">Membrane</location>
        <topology evidence="1">Single-pass membrane protein</topology>
    </subcellularLocation>
</comment>
<evidence type="ECO:0000256" key="4">
    <source>
        <dbReference type="ARBA" id="ARBA00023136"/>
    </source>
</evidence>
<evidence type="ECO:0000256" key="1">
    <source>
        <dbReference type="ARBA" id="ARBA00004167"/>
    </source>
</evidence>
<feature type="region of interest" description="Disordered" evidence="5">
    <location>
        <begin position="1072"/>
        <end position="1093"/>
    </location>
</feature>